<keyword evidence="4 10" id="KW-0479">Metal-binding</keyword>
<evidence type="ECO:0000256" key="4">
    <source>
        <dbReference type="ARBA" id="ARBA00022723"/>
    </source>
</evidence>
<dbReference type="HAMAP" id="MF_00097">
    <property type="entry name" value="TMP_synthase"/>
    <property type="match status" value="1"/>
</dbReference>
<comment type="catalytic activity">
    <reaction evidence="8 10 11">
        <text>2-(2-carboxy-4-methylthiazol-5-yl)ethyl phosphate + 4-amino-2-methyl-5-(diphosphooxymethyl)pyrimidine + 2 H(+) = thiamine phosphate + CO2 + diphosphate</text>
        <dbReference type="Rhea" id="RHEA:47848"/>
        <dbReference type="ChEBI" id="CHEBI:15378"/>
        <dbReference type="ChEBI" id="CHEBI:16526"/>
        <dbReference type="ChEBI" id="CHEBI:33019"/>
        <dbReference type="ChEBI" id="CHEBI:37575"/>
        <dbReference type="ChEBI" id="CHEBI:57841"/>
        <dbReference type="ChEBI" id="CHEBI:62890"/>
        <dbReference type="EC" id="2.5.1.3"/>
    </reaction>
</comment>
<dbReference type="PANTHER" id="PTHR20857">
    <property type="entry name" value="THIAMINE-PHOSPHATE PYROPHOSPHORYLASE"/>
    <property type="match status" value="1"/>
</dbReference>
<evidence type="ECO:0000256" key="11">
    <source>
        <dbReference type="RuleBase" id="RU003826"/>
    </source>
</evidence>
<dbReference type="InterPro" id="IPR034291">
    <property type="entry name" value="TMP_synthase"/>
</dbReference>
<organism evidence="14 15">
    <name type="scientific">Thiohalophilus thiocyanatoxydans</name>
    <dbReference type="NCBI Taxonomy" id="381308"/>
    <lineage>
        <taxon>Bacteria</taxon>
        <taxon>Pseudomonadati</taxon>
        <taxon>Pseudomonadota</taxon>
        <taxon>Gammaproteobacteria</taxon>
        <taxon>Thiohalomonadales</taxon>
        <taxon>Thiohalophilaceae</taxon>
        <taxon>Thiohalophilus</taxon>
    </lineage>
</organism>
<keyword evidence="3 10" id="KW-0808">Transferase</keyword>
<comment type="catalytic activity">
    <reaction evidence="7 10 11">
        <text>4-methyl-5-(2-phosphooxyethyl)-thiazole + 4-amino-2-methyl-5-(diphosphooxymethyl)pyrimidine + H(+) = thiamine phosphate + diphosphate</text>
        <dbReference type="Rhea" id="RHEA:22328"/>
        <dbReference type="ChEBI" id="CHEBI:15378"/>
        <dbReference type="ChEBI" id="CHEBI:33019"/>
        <dbReference type="ChEBI" id="CHEBI:37575"/>
        <dbReference type="ChEBI" id="CHEBI:57841"/>
        <dbReference type="ChEBI" id="CHEBI:58296"/>
        <dbReference type="EC" id="2.5.1.3"/>
    </reaction>
</comment>
<dbReference type="Gene3D" id="3.20.20.70">
    <property type="entry name" value="Aldolase class I"/>
    <property type="match status" value="1"/>
</dbReference>
<dbReference type="GO" id="GO:0009229">
    <property type="term" value="P:thiamine diphosphate biosynthetic process"/>
    <property type="evidence" value="ECO:0007669"/>
    <property type="project" value="UniProtKB-UniRule"/>
</dbReference>
<dbReference type="InterPro" id="IPR022998">
    <property type="entry name" value="ThiamineP_synth_TenI"/>
</dbReference>
<proteinExistence type="inferred from homology"/>
<keyword evidence="15" id="KW-1185">Reference proteome</keyword>
<feature type="binding site" evidence="10">
    <location>
        <position position="90"/>
    </location>
    <ligand>
        <name>Mg(2+)</name>
        <dbReference type="ChEBI" id="CHEBI:18420"/>
    </ligand>
</feature>
<evidence type="ECO:0000256" key="3">
    <source>
        <dbReference type="ARBA" id="ARBA00022679"/>
    </source>
</evidence>
<dbReference type="GO" id="GO:0005737">
    <property type="term" value="C:cytoplasm"/>
    <property type="evidence" value="ECO:0007669"/>
    <property type="project" value="TreeGrafter"/>
</dbReference>
<protein>
    <recommendedName>
        <fullName evidence="10">Thiamine-phosphate synthase</fullName>
        <shortName evidence="10">TP synthase</shortName>
        <shortName evidence="10">TPS</shortName>
        <ecNumber evidence="10">2.5.1.3</ecNumber>
    </recommendedName>
    <alternativeName>
        <fullName evidence="10">Thiamine-phosphate pyrophosphorylase</fullName>
        <shortName evidence="10">TMP pyrophosphorylase</shortName>
        <shortName evidence="10">TMP-PPase</shortName>
    </alternativeName>
</protein>
<dbReference type="EC" id="2.5.1.3" evidence="10"/>
<dbReference type="UniPathway" id="UPA00060">
    <property type="reaction ID" value="UER00141"/>
</dbReference>
<dbReference type="SUPFAM" id="SSF51391">
    <property type="entry name" value="Thiamin phosphate synthase"/>
    <property type="match status" value="1"/>
</dbReference>
<comment type="similarity">
    <text evidence="10 11">Belongs to the thiamine-phosphate synthase family.</text>
</comment>
<dbReference type="Proteomes" id="UP000294914">
    <property type="component" value="Unassembled WGS sequence"/>
</dbReference>
<dbReference type="Pfam" id="PF02581">
    <property type="entry name" value="TMP-TENI"/>
    <property type="match status" value="1"/>
</dbReference>
<dbReference type="FunFam" id="3.20.20.70:FF:000096">
    <property type="entry name" value="Thiamine-phosphate synthase"/>
    <property type="match status" value="1"/>
</dbReference>
<comment type="caution">
    <text evidence="10">Lacks conserved residue(s) required for the propagation of feature annotation.</text>
</comment>
<feature type="domain" description="Thiamine phosphate synthase/TenI" evidence="13">
    <location>
        <begin position="9"/>
        <end position="189"/>
    </location>
</feature>
<dbReference type="CDD" id="cd00564">
    <property type="entry name" value="TMP_TenI"/>
    <property type="match status" value="1"/>
</dbReference>
<dbReference type="NCBIfam" id="TIGR00693">
    <property type="entry name" value="thiE"/>
    <property type="match status" value="1"/>
</dbReference>
<dbReference type="GO" id="GO:0000287">
    <property type="term" value="F:magnesium ion binding"/>
    <property type="evidence" value="ECO:0007669"/>
    <property type="project" value="UniProtKB-UniRule"/>
</dbReference>
<comment type="catalytic activity">
    <reaction evidence="9 10 11">
        <text>2-[(2R,5Z)-2-carboxy-4-methylthiazol-5(2H)-ylidene]ethyl phosphate + 4-amino-2-methyl-5-(diphosphooxymethyl)pyrimidine + 2 H(+) = thiamine phosphate + CO2 + diphosphate</text>
        <dbReference type="Rhea" id="RHEA:47844"/>
        <dbReference type="ChEBI" id="CHEBI:15378"/>
        <dbReference type="ChEBI" id="CHEBI:16526"/>
        <dbReference type="ChEBI" id="CHEBI:33019"/>
        <dbReference type="ChEBI" id="CHEBI:37575"/>
        <dbReference type="ChEBI" id="CHEBI:57841"/>
        <dbReference type="ChEBI" id="CHEBI:62899"/>
        <dbReference type="EC" id="2.5.1.3"/>
    </reaction>
</comment>
<name>A0A4R8IK65_9GAMM</name>
<evidence type="ECO:0000256" key="6">
    <source>
        <dbReference type="ARBA" id="ARBA00022977"/>
    </source>
</evidence>
<feature type="binding site" evidence="10">
    <location>
        <begin position="136"/>
        <end position="138"/>
    </location>
    <ligand>
        <name>2-[(2R,5Z)-2-carboxy-4-methylthiazol-5(2H)-ylidene]ethyl phosphate</name>
        <dbReference type="ChEBI" id="CHEBI:62899"/>
    </ligand>
</feature>
<feature type="binding site" evidence="10">
    <location>
        <position position="109"/>
    </location>
    <ligand>
        <name>4-amino-2-methyl-5-(diphosphooxymethyl)pyrimidine</name>
        <dbReference type="ChEBI" id="CHEBI:57841"/>
    </ligand>
</feature>
<evidence type="ECO:0000256" key="1">
    <source>
        <dbReference type="ARBA" id="ARBA00003814"/>
    </source>
</evidence>
<evidence type="ECO:0000256" key="12">
    <source>
        <dbReference type="RuleBase" id="RU004253"/>
    </source>
</evidence>
<evidence type="ECO:0000256" key="7">
    <source>
        <dbReference type="ARBA" id="ARBA00047334"/>
    </source>
</evidence>
<keyword evidence="5 10" id="KW-0460">Magnesium</keyword>
<sequence length="207" mass="22034">MGDPRLQGLYAVTDGRLTGEPLFAAVQAALAGGVRIVQYRDKSGETQRRHDEAARLARLCHEQGALLLINDDTDLAQSVGADGVHLGQSDTPLAVARDQLGPDRLIGVSCNNRLEWALAAQQAGADYVAFGRFFPSQTKSDAPQAELTLLEQARQQLDLPIAAIGGITPDNAPQLHAAGADMLAVVHALFGQDDIEAAARQLSRCFD</sequence>
<evidence type="ECO:0000259" key="13">
    <source>
        <dbReference type="Pfam" id="PF02581"/>
    </source>
</evidence>
<keyword evidence="6 10" id="KW-0784">Thiamine biosynthesis</keyword>
<evidence type="ECO:0000256" key="9">
    <source>
        <dbReference type="ARBA" id="ARBA00047883"/>
    </source>
</evidence>
<feature type="binding site" evidence="10">
    <location>
        <begin position="38"/>
        <end position="42"/>
    </location>
    <ligand>
        <name>4-amino-2-methyl-5-(diphosphooxymethyl)pyrimidine</name>
        <dbReference type="ChEBI" id="CHEBI:57841"/>
    </ligand>
</feature>
<dbReference type="PANTHER" id="PTHR20857:SF15">
    <property type="entry name" value="THIAMINE-PHOSPHATE SYNTHASE"/>
    <property type="match status" value="1"/>
</dbReference>
<dbReference type="InterPro" id="IPR036206">
    <property type="entry name" value="ThiamineP_synth_sf"/>
</dbReference>
<dbReference type="RefSeq" id="WP_208321341.1">
    <property type="nucleotide sequence ID" value="NZ_SOQX01000005.1"/>
</dbReference>
<feature type="binding site" evidence="10">
    <location>
        <position position="139"/>
    </location>
    <ligand>
        <name>4-amino-2-methyl-5-(diphosphooxymethyl)pyrimidine</name>
        <dbReference type="ChEBI" id="CHEBI:57841"/>
    </ligand>
</feature>
<evidence type="ECO:0000256" key="10">
    <source>
        <dbReference type="HAMAP-Rule" id="MF_00097"/>
    </source>
</evidence>
<evidence type="ECO:0000313" key="14">
    <source>
        <dbReference type="EMBL" id="TDY00464.1"/>
    </source>
</evidence>
<gene>
    <name evidence="10" type="primary">thiE</name>
    <name evidence="14" type="ORF">EDC23_1965</name>
</gene>
<reference evidence="14 15" key="1">
    <citation type="submission" date="2019-03" db="EMBL/GenBank/DDBJ databases">
        <title>Genomic Encyclopedia of Type Strains, Phase IV (KMG-IV): sequencing the most valuable type-strain genomes for metagenomic binning, comparative biology and taxonomic classification.</title>
        <authorList>
            <person name="Goeker M."/>
        </authorList>
    </citation>
    <scope>NUCLEOTIDE SEQUENCE [LARGE SCALE GENOMIC DNA]</scope>
    <source>
        <strain evidence="14 15">DSM 16326</strain>
    </source>
</reference>
<dbReference type="GO" id="GO:0004789">
    <property type="term" value="F:thiamine-phosphate diphosphorylase activity"/>
    <property type="evidence" value="ECO:0007669"/>
    <property type="project" value="UniProtKB-UniRule"/>
</dbReference>
<evidence type="ECO:0000256" key="5">
    <source>
        <dbReference type="ARBA" id="ARBA00022842"/>
    </source>
</evidence>
<comment type="caution">
    <text evidence="14">The sequence shown here is derived from an EMBL/GenBank/DDBJ whole genome shotgun (WGS) entry which is preliminary data.</text>
</comment>
<dbReference type="EMBL" id="SOQX01000005">
    <property type="protein sequence ID" value="TDY00464.1"/>
    <property type="molecule type" value="Genomic_DNA"/>
</dbReference>
<dbReference type="GO" id="GO:0009228">
    <property type="term" value="P:thiamine biosynthetic process"/>
    <property type="evidence" value="ECO:0007669"/>
    <property type="project" value="UniProtKB-KW"/>
</dbReference>
<comment type="cofactor">
    <cofactor evidence="10">
        <name>Mg(2+)</name>
        <dbReference type="ChEBI" id="CHEBI:18420"/>
    </cofactor>
    <text evidence="10">Binds 1 Mg(2+) ion per subunit.</text>
</comment>
<feature type="binding site" evidence="10">
    <location>
        <position position="70"/>
    </location>
    <ligand>
        <name>4-amino-2-methyl-5-(diphosphooxymethyl)pyrimidine</name>
        <dbReference type="ChEBI" id="CHEBI:57841"/>
    </ligand>
</feature>
<evidence type="ECO:0000313" key="15">
    <source>
        <dbReference type="Proteomes" id="UP000294914"/>
    </source>
</evidence>
<accession>A0A4R8IK65</accession>
<evidence type="ECO:0000256" key="8">
    <source>
        <dbReference type="ARBA" id="ARBA00047851"/>
    </source>
</evidence>
<evidence type="ECO:0000256" key="2">
    <source>
        <dbReference type="ARBA" id="ARBA00005165"/>
    </source>
</evidence>
<dbReference type="InterPro" id="IPR013785">
    <property type="entry name" value="Aldolase_TIM"/>
</dbReference>
<dbReference type="AlphaFoldDB" id="A0A4R8IK65"/>
<comment type="pathway">
    <text evidence="2 10 12">Cofactor biosynthesis; thiamine diphosphate biosynthesis; thiamine phosphate from 4-amino-2-methyl-5-diphosphomethylpyrimidine and 4-methyl-5-(2-phosphoethyl)-thiazole: step 1/1.</text>
</comment>
<feature type="binding site" evidence="10">
    <location>
        <position position="166"/>
    </location>
    <ligand>
        <name>2-[(2R,5Z)-2-carboxy-4-methylthiazol-5(2H)-ylidene]ethyl phosphate</name>
        <dbReference type="ChEBI" id="CHEBI:62899"/>
    </ligand>
</feature>
<comment type="function">
    <text evidence="1 10">Condenses 4-methyl-5-(beta-hydroxyethyl)thiazole monophosphate (THZ-P) and 2-methyl-4-amino-5-hydroxymethyl pyrimidine pyrophosphate (HMP-PP) to form thiamine monophosphate (TMP).</text>
</comment>
<feature type="binding site" evidence="10">
    <location>
        <position position="71"/>
    </location>
    <ligand>
        <name>Mg(2+)</name>
        <dbReference type="ChEBI" id="CHEBI:18420"/>
    </ligand>
</feature>